<dbReference type="NCBIfam" id="TIGR03905">
    <property type="entry name" value="TIGR03905_4_Cys"/>
    <property type="match status" value="1"/>
</dbReference>
<dbReference type="RefSeq" id="WP_073344208.1">
    <property type="nucleotide sequence ID" value="NZ_FQVH01000019.1"/>
</dbReference>
<dbReference type="InterPro" id="IPR023806">
    <property type="entry name" value="CHP03905"/>
</dbReference>
<dbReference type="EMBL" id="FQVH01000019">
    <property type="protein sequence ID" value="SHF36448.1"/>
    <property type="molecule type" value="Genomic_DNA"/>
</dbReference>
<evidence type="ECO:0000256" key="1">
    <source>
        <dbReference type="ARBA" id="ARBA00007405"/>
    </source>
</evidence>
<feature type="domain" description="TSCPD" evidence="6">
    <location>
        <begin position="4"/>
        <end position="78"/>
    </location>
</feature>
<evidence type="ECO:0000256" key="5">
    <source>
        <dbReference type="ARBA" id="ARBA00047754"/>
    </source>
</evidence>
<dbReference type="STRING" id="1121256.SAMN02746089_01775"/>
<comment type="catalytic activity">
    <reaction evidence="5">
        <text>a 2'-deoxyribonucleoside 5'-diphosphate + [thioredoxin]-disulfide + H2O = a ribonucleoside 5'-diphosphate + [thioredoxin]-dithiol</text>
        <dbReference type="Rhea" id="RHEA:23252"/>
        <dbReference type="Rhea" id="RHEA-COMP:10698"/>
        <dbReference type="Rhea" id="RHEA-COMP:10700"/>
        <dbReference type="ChEBI" id="CHEBI:15377"/>
        <dbReference type="ChEBI" id="CHEBI:29950"/>
        <dbReference type="ChEBI" id="CHEBI:50058"/>
        <dbReference type="ChEBI" id="CHEBI:57930"/>
        <dbReference type="ChEBI" id="CHEBI:73316"/>
        <dbReference type="EC" id="1.17.4.1"/>
    </reaction>
</comment>
<dbReference type="EC" id="1.17.4.1" evidence="2"/>
<dbReference type="InterPro" id="IPR024434">
    <property type="entry name" value="TSCPD_dom"/>
</dbReference>
<evidence type="ECO:0000256" key="2">
    <source>
        <dbReference type="ARBA" id="ARBA00012274"/>
    </source>
</evidence>
<keyword evidence="8" id="KW-1185">Reference proteome</keyword>
<evidence type="ECO:0000313" key="8">
    <source>
        <dbReference type="Proteomes" id="UP000184088"/>
    </source>
</evidence>
<comment type="similarity">
    <text evidence="1">Belongs to the ribonucleoside diphosphate reductase class-2 family.</text>
</comment>
<dbReference type="Proteomes" id="UP000184088">
    <property type="component" value="Unassembled WGS sequence"/>
</dbReference>
<protein>
    <recommendedName>
        <fullName evidence="2">ribonucleoside-diphosphate reductase</fullName>
        <ecNumber evidence="2">1.17.4.1</ecNumber>
    </recommendedName>
</protein>
<evidence type="ECO:0000313" key="7">
    <source>
        <dbReference type="EMBL" id="SHF36448.1"/>
    </source>
</evidence>
<evidence type="ECO:0000256" key="3">
    <source>
        <dbReference type="ARBA" id="ARBA00022634"/>
    </source>
</evidence>
<name>A0A1M5B1U1_9THEO</name>
<dbReference type="OrthoDB" id="9801525at2"/>
<dbReference type="AlphaFoldDB" id="A0A1M5B1U1"/>
<evidence type="ECO:0000256" key="4">
    <source>
        <dbReference type="ARBA" id="ARBA00022741"/>
    </source>
</evidence>
<reference evidence="7 8" key="1">
    <citation type="submission" date="2016-11" db="EMBL/GenBank/DDBJ databases">
        <authorList>
            <person name="Jaros S."/>
            <person name="Januszkiewicz K."/>
            <person name="Wedrychowicz H."/>
        </authorList>
    </citation>
    <scope>NUCLEOTIDE SEQUENCE [LARGE SCALE GENOMIC DNA]</scope>
    <source>
        <strain evidence="7 8">DSM 17918</strain>
    </source>
</reference>
<dbReference type="GO" id="GO:0071897">
    <property type="term" value="P:DNA biosynthetic process"/>
    <property type="evidence" value="ECO:0007669"/>
    <property type="project" value="UniProtKB-KW"/>
</dbReference>
<proteinExistence type="inferred from homology"/>
<dbReference type="GO" id="GO:0004748">
    <property type="term" value="F:ribonucleoside-diphosphate reductase activity, thioredoxin disulfide as acceptor"/>
    <property type="evidence" value="ECO:0007669"/>
    <property type="project" value="UniProtKB-EC"/>
</dbReference>
<accession>A0A1M5B1U1</accession>
<dbReference type="GO" id="GO:0000166">
    <property type="term" value="F:nucleotide binding"/>
    <property type="evidence" value="ECO:0007669"/>
    <property type="project" value="UniProtKB-KW"/>
</dbReference>
<keyword evidence="4" id="KW-0547">Nucleotide-binding</keyword>
<evidence type="ECO:0000259" key="6">
    <source>
        <dbReference type="Pfam" id="PF12637"/>
    </source>
</evidence>
<dbReference type="Pfam" id="PF12637">
    <property type="entry name" value="TSCPD"/>
    <property type="match status" value="1"/>
</dbReference>
<sequence>MQYSYIPKGVCSRKIVFEVIDGKITNVSFTAGCKGNLQGLAKLLEGMDVKDAAERLRGIKCQGNTSCPDQFAKALEELVLKNV</sequence>
<organism evidence="7 8">
    <name type="scientific">Caldanaerobius fijiensis DSM 17918</name>
    <dbReference type="NCBI Taxonomy" id="1121256"/>
    <lineage>
        <taxon>Bacteria</taxon>
        <taxon>Bacillati</taxon>
        <taxon>Bacillota</taxon>
        <taxon>Clostridia</taxon>
        <taxon>Thermoanaerobacterales</taxon>
        <taxon>Thermoanaerobacteraceae</taxon>
        <taxon>Caldanaerobius</taxon>
    </lineage>
</organism>
<gene>
    <name evidence="7" type="ORF">SAMN02746089_01775</name>
</gene>
<keyword evidence="3" id="KW-0237">DNA synthesis</keyword>